<dbReference type="InterPro" id="IPR001436">
    <property type="entry name" value="Alpha-crystallin/sHSP_animal"/>
</dbReference>
<name>A0A1W0X2R7_HYPEX</name>
<evidence type="ECO:0000256" key="1">
    <source>
        <dbReference type="PROSITE-ProRule" id="PRU00285"/>
    </source>
</evidence>
<accession>A0A1W0X2R7</accession>
<comment type="caution">
    <text evidence="5">The sequence shown here is derived from an EMBL/GenBank/DDBJ whole genome shotgun (WGS) entry which is preliminary data.</text>
</comment>
<dbReference type="PANTHER" id="PTHR45640:SF26">
    <property type="entry name" value="RE23625P"/>
    <property type="match status" value="1"/>
</dbReference>
<dbReference type="Gene3D" id="2.60.40.790">
    <property type="match status" value="1"/>
</dbReference>
<evidence type="ECO:0000256" key="2">
    <source>
        <dbReference type="RuleBase" id="RU003616"/>
    </source>
</evidence>
<keyword evidence="3" id="KW-0175">Coiled coil</keyword>
<dbReference type="GO" id="GO:0005737">
    <property type="term" value="C:cytoplasm"/>
    <property type="evidence" value="ECO:0007669"/>
    <property type="project" value="TreeGrafter"/>
</dbReference>
<evidence type="ECO:0000256" key="3">
    <source>
        <dbReference type="SAM" id="Coils"/>
    </source>
</evidence>
<dbReference type="GO" id="GO:0051082">
    <property type="term" value="F:unfolded protein binding"/>
    <property type="evidence" value="ECO:0007669"/>
    <property type="project" value="TreeGrafter"/>
</dbReference>
<dbReference type="SUPFAM" id="SSF49764">
    <property type="entry name" value="HSP20-like chaperones"/>
    <property type="match status" value="1"/>
</dbReference>
<keyword evidence="6" id="KW-1185">Reference proteome</keyword>
<gene>
    <name evidence="5" type="ORF">BV898_04512</name>
</gene>
<feature type="domain" description="SHSP" evidence="4">
    <location>
        <begin position="64"/>
        <end position="174"/>
    </location>
</feature>
<organism evidence="5 6">
    <name type="scientific">Hypsibius exemplaris</name>
    <name type="common">Freshwater tardigrade</name>
    <dbReference type="NCBI Taxonomy" id="2072580"/>
    <lineage>
        <taxon>Eukaryota</taxon>
        <taxon>Metazoa</taxon>
        <taxon>Ecdysozoa</taxon>
        <taxon>Tardigrada</taxon>
        <taxon>Eutardigrada</taxon>
        <taxon>Parachela</taxon>
        <taxon>Hypsibioidea</taxon>
        <taxon>Hypsibiidae</taxon>
        <taxon>Hypsibius</taxon>
    </lineage>
</organism>
<dbReference type="GO" id="GO:0005634">
    <property type="term" value="C:nucleus"/>
    <property type="evidence" value="ECO:0007669"/>
    <property type="project" value="TreeGrafter"/>
</dbReference>
<dbReference type="SMR" id="A0A1W0X2R7"/>
<evidence type="ECO:0000259" key="4">
    <source>
        <dbReference type="PROSITE" id="PS01031"/>
    </source>
</evidence>
<sequence length="187" mass="21419">MSLLRWGPSYGSLWGRDIDPFFGLSDILGDYDRQMRQLTREFSRLENQFMGGQEEFPLGLTSMVDRSAITPRIVDENGKKVAQYNFDIKGFRPEDVNIKTDQNGKLVVSARHEESDENHRAVREFYRMVPLPEGVQLGDMKSHLRGDGVLTISAPLSLPALEQQQQQLKEIPIEHHGHNSINEKEKK</sequence>
<dbReference type="InterPro" id="IPR008978">
    <property type="entry name" value="HSP20-like_chaperone"/>
</dbReference>
<dbReference type="GO" id="GO:0009408">
    <property type="term" value="P:response to heat"/>
    <property type="evidence" value="ECO:0007669"/>
    <property type="project" value="TreeGrafter"/>
</dbReference>
<evidence type="ECO:0000313" key="5">
    <source>
        <dbReference type="EMBL" id="OQV21612.1"/>
    </source>
</evidence>
<reference evidence="6" key="1">
    <citation type="submission" date="2017-01" db="EMBL/GenBank/DDBJ databases">
        <title>Comparative genomics of anhydrobiosis in the tardigrade Hypsibius dujardini.</title>
        <authorList>
            <person name="Yoshida Y."/>
            <person name="Koutsovoulos G."/>
            <person name="Laetsch D."/>
            <person name="Stevens L."/>
            <person name="Kumar S."/>
            <person name="Horikawa D."/>
            <person name="Ishino K."/>
            <person name="Komine S."/>
            <person name="Tomita M."/>
            <person name="Blaxter M."/>
            <person name="Arakawa K."/>
        </authorList>
    </citation>
    <scope>NUCLEOTIDE SEQUENCE [LARGE SCALE GENOMIC DNA]</scope>
    <source>
        <strain evidence="6">Z151</strain>
    </source>
</reference>
<dbReference type="OrthoDB" id="10060792at2759"/>
<dbReference type="CDD" id="cd06526">
    <property type="entry name" value="metazoan_ACD"/>
    <property type="match status" value="1"/>
</dbReference>
<evidence type="ECO:0000313" key="6">
    <source>
        <dbReference type="Proteomes" id="UP000192578"/>
    </source>
</evidence>
<dbReference type="GO" id="GO:0042026">
    <property type="term" value="P:protein refolding"/>
    <property type="evidence" value="ECO:0007669"/>
    <property type="project" value="TreeGrafter"/>
</dbReference>
<dbReference type="Pfam" id="PF00011">
    <property type="entry name" value="HSP20"/>
    <property type="match status" value="1"/>
</dbReference>
<dbReference type="PROSITE" id="PS01031">
    <property type="entry name" value="SHSP"/>
    <property type="match status" value="1"/>
</dbReference>
<proteinExistence type="inferred from homology"/>
<comment type="similarity">
    <text evidence="1 2">Belongs to the small heat shock protein (HSP20) family.</text>
</comment>
<dbReference type="Proteomes" id="UP000192578">
    <property type="component" value="Unassembled WGS sequence"/>
</dbReference>
<dbReference type="PANTHER" id="PTHR45640">
    <property type="entry name" value="HEAT SHOCK PROTEIN HSP-12.2-RELATED"/>
    <property type="match status" value="1"/>
</dbReference>
<feature type="coiled-coil region" evidence="3">
    <location>
        <begin position="28"/>
        <end position="55"/>
    </location>
</feature>
<dbReference type="InterPro" id="IPR002068">
    <property type="entry name" value="A-crystallin/Hsp20_dom"/>
</dbReference>
<protein>
    <recommendedName>
        <fullName evidence="4">SHSP domain-containing protein</fullName>
    </recommendedName>
</protein>
<dbReference type="EMBL" id="MTYJ01000022">
    <property type="protein sequence ID" value="OQV21612.1"/>
    <property type="molecule type" value="Genomic_DNA"/>
</dbReference>
<dbReference type="AlphaFoldDB" id="A0A1W0X2R7"/>